<evidence type="ECO:0000313" key="1">
    <source>
        <dbReference type="EMBL" id="EUA68255.1"/>
    </source>
</evidence>
<reference evidence="1 2" key="1">
    <citation type="submission" date="2013-12" db="EMBL/GenBank/DDBJ databases">
        <authorList>
            <person name="Zelazny A."/>
            <person name="Olivier K."/>
            <person name="Holland S."/>
            <person name="Lenaerts A."/>
            <person name="Ordway D."/>
            <person name="DeGroote M.A."/>
            <person name="Parker T."/>
            <person name="Sizemore C."/>
            <person name="Tallon L.J."/>
            <person name="Sadzewicz L.K."/>
            <person name="Sengamalay N."/>
            <person name="Fraser C.M."/>
            <person name="Hine E."/>
            <person name="Shefchek K.A."/>
            <person name="Das S.P."/>
            <person name="Tettelin H."/>
        </authorList>
    </citation>
    <scope>NUCLEOTIDE SEQUENCE [LARGE SCALE GENOMIC DNA]</scope>
    <source>
        <strain evidence="1 2">1513</strain>
    </source>
</reference>
<accession>X8DLB9</accession>
<comment type="caution">
    <text evidence="1">The sequence shown here is derived from an EMBL/GenBank/DDBJ whole genome shotgun (WGS) entry which is preliminary data.</text>
</comment>
<name>X8DLB9_9MYCO</name>
<protein>
    <submittedName>
        <fullName evidence="1">Uncharacterized protein</fullName>
    </submittedName>
</protein>
<organism evidence="1 2">
    <name type="scientific">Mycobacteroides abscessus subsp. bolletii 1513</name>
    <dbReference type="NCBI Taxonomy" id="1299321"/>
    <lineage>
        <taxon>Bacteria</taxon>
        <taxon>Bacillati</taxon>
        <taxon>Actinomycetota</taxon>
        <taxon>Actinomycetes</taxon>
        <taxon>Mycobacteriales</taxon>
        <taxon>Mycobacteriaceae</taxon>
        <taxon>Mycobacteroides</taxon>
        <taxon>Mycobacteroides abscessus</taxon>
    </lineage>
</organism>
<sequence length="53" mass="5384">MFASLVAMSQPVPAAADPCAAVDVSFARGGTNRLVSAGWVMRSSVPSKTESAT</sequence>
<dbReference type="PATRIC" id="fig|1299321.3.peg.4282"/>
<dbReference type="EMBL" id="JAOJ01000003">
    <property type="protein sequence ID" value="EUA68255.1"/>
    <property type="molecule type" value="Genomic_DNA"/>
</dbReference>
<evidence type="ECO:0000313" key="2">
    <source>
        <dbReference type="Proteomes" id="UP000023351"/>
    </source>
</evidence>
<gene>
    <name evidence="1" type="ORF">I540_4444</name>
</gene>
<dbReference type="AlphaFoldDB" id="X8DLB9"/>
<dbReference type="Proteomes" id="UP000023351">
    <property type="component" value="Unassembled WGS sequence"/>
</dbReference>
<proteinExistence type="predicted"/>